<evidence type="ECO:0000256" key="8">
    <source>
        <dbReference type="ARBA" id="ARBA00051935"/>
    </source>
</evidence>
<dbReference type="InterPro" id="IPR036291">
    <property type="entry name" value="NAD(P)-bd_dom_sf"/>
</dbReference>
<dbReference type="CDD" id="cd05239">
    <property type="entry name" value="GDP_FS_SDR_e"/>
    <property type="match status" value="1"/>
</dbReference>
<dbReference type="HAMAP" id="MF_00956">
    <property type="entry name" value="GDP_fucose_synth"/>
    <property type="match status" value="1"/>
</dbReference>
<evidence type="ECO:0000259" key="9">
    <source>
        <dbReference type="Pfam" id="PF01370"/>
    </source>
</evidence>
<protein>
    <recommendedName>
        <fullName evidence="3">GDP-L-fucose synthase</fullName>
        <ecNumber evidence="3">1.1.1.271</ecNumber>
    </recommendedName>
</protein>
<comment type="similarity">
    <text evidence="2">Belongs to the NAD(P)-dependent epimerase/dehydratase family. Fucose synthase subfamily.</text>
</comment>
<dbReference type="UniPathway" id="UPA00128">
    <property type="reaction ID" value="UER00191"/>
</dbReference>
<dbReference type="Gene3D" id="3.40.50.720">
    <property type="entry name" value="NAD(P)-binding Rossmann-like Domain"/>
    <property type="match status" value="1"/>
</dbReference>
<evidence type="ECO:0000313" key="10">
    <source>
        <dbReference type="EMBL" id="JAG89338.1"/>
    </source>
</evidence>
<feature type="domain" description="NAD-dependent epimerase/dehydratase" evidence="9">
    <location>
        <begin position="21"/>
        <end position="252"/>
    </location>
</feature>
<dbReference type="EC" id="1.1.1.271" evidence="3"/>
<dbReference type="Gene3D" id="3.90.25.10">
    <property type="entry name" value="UDP-galactose 4-epimerase, domain 1"/>
    <property type="match status" value="1"/>
</dbReference>
<sequence length="324" mass="36249">MGDVGQETCNESFMMDKMAKIFVAGHRGLVGSAIVRKLHELGFENLVLKTHSELDLTRQADVEKFFSDEKPKYVIVVAAKVGGIHANNTYPADFIAINLQIQTNVIDASYRNGVKKLLFLGSSCIYPKFAPQPIKEDALLTGPLEPTNEWYAIAKIAGIKMCQAYRLQYKWDAISGMPTNLYGPNDNFHPENSHVLPALIRRFHEAKVSGAKEVVVWGTGSPLREFLHVDDLADAVIFLVDKYSDLPHVNMGSGIEVTIKELAELVKEVVGFEGELKWDSSKPDGTPRKLMDSSRLATMGWKPKVSLRDGLVDTYKWYLENYVQ</sequence>
<dbReference type="SUPFAM" id="SSF51735">
    <property type="entry name" value="NAD(P)-binding Rossmann-fold domains"/>
    <property type="match status" value="1"/>
</dbReference>
<evidence type="ECO:0000256" key="1">
    <source>
        <dbReference type="ARBA" id="ARBA00004883"/>
    </source>
</evidence>
<dbReference type="InterPro" id="IPR001509">
    <property type="entry name" value="Epimerase_deHydtase"/>
</dbReference>
<evidence type="ECO:0000256" key="2">
    <source>
        <dbReference type="ARBA" id="ARBA00005959"/>
    </source>
</evidence>
<dbReference type="GO" id="GO:0050577">
    <property type="term" value="F:GDP-L-fucose synthase activity"/>
    <property type="evidence" value="ECO:0007669"/>
    <property type="project" value="UniProtKB-EC"/>
</dbReference>
<dbReference type="InterPro" id="IPR028614">
    <property type="entry name" value="GDP_fucose/colitose_synth"/>
</dbReference>
<proteinExistence type="inferred from homology"/>
<name>A0A0C9SAS8_9CONI</name>
<keyword evidence="7" id="KW-0511">Multifunctional enzyme</keyword>
<reference evidence="10" key="1">
    <citation type="submission" date="2015-02" db="EMBL/GenBank/DDBJ databases">
        <title>A transcriptome of Wollemia nobilis - a relic of Gondwana.</title>
        <authorList>
            <person name="Chia J.Y."/>
            <person name="Leong Y.S."/>
            <person name="Abdul Karim S."/>
            <person name="Wan Azmi N."/>
            <person name="Hercus R."/>
            <person name="Croft L."/>
        </authorList>
    </citation>
    <scope>NUCLEOTIDE SEQUENCE</scope>
    <source>
        <strain evidence="10">MaeBrown</strain>
        <tissue evidence="10">Leaf</tissue>
    </source>
</reference>
<dbReference type="FunFam" id="3.40.50.720:FF:000101">
    <property type="entry name" value="GDP-L-fucose synthase"/>
    <property type="match status" value="1"/>
</dbReference>
<evidence type="ECO:0000256" key="3">
    <source>
        <dbReference type="ARBA" id="ARBA00012371"/>
    </source>
</evidence>
<keyword evidence="5" id="KW-0560">Oxidoreductase</keyword>
<comment type="catalytic activity">
    <reaction evidence="8">
        <text>GDP-beta-L-fucose + NADP(+) = GDP-4-dehydro-alpha-D-rhamnose + NADPH + H(+)</text>
        <dbReference type="Rhea" id="RHEA:18885"/>
        <dbReference type="ChEBI" id="CHEBI:15378"/>
        <dbReference type="ChEBI" id="CHEBI:57273"/>
        <dbReference type="ChEBI" id="CHEBI:57783"/>
        <dbReference type="ChEBI" id="CHEBI:57964"/>
        <dbReference type="ChEBI" id="CHEBI:58349"/>
        <dbReference type="EC" id="1.1.1.271"/>
    </reaction>
</comment>
<dbReference type="EMBL" id="GCHU01002018">
    <property type="protein sequence ID" value="JAG89338.1"/>
    <property type="molecule type" value="Transcribed_RNA"/>
</dbReference>
<evidence type="ECO:0000256" key="4">
    <source>
        <dbReference type="ARBA" id="ARBA00022857"/>
    </source>
</evidence>
<dbReference type="AlphaFoldDB" id="A0A0C9SAS8"/>
<dbReference type="Pfam" id="PF01370">
    <property type="entry name" value="Epimerase"/>
    <property type="match status" value="1"/>
</dbReference>
<dbReference type="GO" id="GO:0016853">
    <property type="term" value="F:isomerase activity"/>
    <property type="evidence" value="ECO:0007669"/>
    <property type="project" value="UniProtKB-KW"/>
</dbReference>
<dbReference type="GO" id="GO:0042351">
    <property type="term" value="P:'de novo' GDP-L-fucose biosynthetic process"/>
    <property type="evidence" value="ECO:0007669"/>
    <property type="project" value="UniProtKB-UniPathway"/>
</dbReference>
<accession>A0A0C9SAS8</accession>
<evidence type="ECO:0000256" key="5">
    <source>
        <dbReference type="ARBA" id="ARBA00023002"/>
    </source>
</evidence>
<comment type="pathway">
    <text evidence="1">Nucleotide-sugar biosynthesis; GDP-L-fucose biosynthesis via de novo pathway; GDP-L-fucose from GDP-alpha-D-mannose: step 2/2.</text>
</comment>
<dbReference type="PANTHER" id="PTHR43238">
    <property type="entry name" value="GDP-L-FUCOSE SYNTHASE"/>
    <property type="match status" value="1"/>
</dbReference>
<keyword evidence="6" id="KW-0413">Isomerase</keyword>
<organism evidence="10">
    <name type="scientific">Wollemia nobilis</name>
    <dbReference type="NCBI Taxonomy" id="56998"/>
    <lineage>
        <taxon>Eukaryota</taxon>
        <taxon>Viridiplantae</taxon>
        <taxon>Streptophyta</taxon>
        <taxon>Embryophyta</taxon>
        <taxon>Tracheophyta</taxon>
        <taxon>Spermatophyta</taxon>
        <taxon>Pinopsida</taxon>
        <taxon>Pinidae</taxon>
        <taxon>Conifers II</taxon>
        <taxon>Araucariales</taxon>
        <taxon>Araucariaceae</taxon>
        <taxon>Wollemia</taxon>
    </lineage>
</organism>
<dbReference type="PANTHER" id="PTHR43238:SF1">
    <property type="entry name" value="GDP-L-FUCOSE SYNTHASE"/>
    <property type="match status" value="1"/>
</dbReference>
<keyword evidence="4" id="KW-0521">NADP</keyword>
<evidence type="ECO:0000256" key="6">
    <source>
        <dbReference type="ARBA" id="ARBA00023235"/>
    </source>
</evidence>
<evidence type="ECO:0000256" key="7">
    <source>
        <dbReference type="ARBA" id="ARBA00023268"/>
    </source>
</evidence>